<name>S6BHF7_BABBO</name>
<evidence type="ECO:0000259" key="2">
    <source>
        <dbReference type="PROSITE" id="PS51329"/>
    </source>
</evidence>
<dbReference type="VEuPathDB" id="PiroplasmaDB:BBOV_IV006440"/>
<sequence length="258" mass="28668">MLQNALTKLKASEYTGGSNKSFTFRSVRTRVTDKECNMEQSAAPQDEATNINHCNYQPGIRLQNGTLYITMVKGIDVVRDNVTLEHVGSVIVKNVERCRIVLMGRIETAYLCNVKDSIVWIGVASSSVISEWIESSRVIVSCRQLRIADSIGVKFFVNTVTPPIIERSKGITVAKNHINYPDQEHDAKISGISPWHGDGNITVTDFSWHHAAMSPNWKPCPPLPAVKLSTIEVIHDEIESVCNTITLSNESWESLSSL</sequence>
<dbReference type="PANTHER" id="PTHR15139:SF0">
    <property type="entry name" value="TUBULIN-SPECIFIC CHAPERONE C"/>
    <property type="match status" value="1"/>
</dbReference>
<organism evidence="3">
    <name type="scientific">Babesia bovis</name>
    <dbReference type="NCBI Taxonomy" id="5865"/>
    <lineage>
        <taxon>Eukaryota</taxon>
        <taxon>Sar</taxon>
        <taxon>Alveolata</taxon>
        <taxon>Apicomplexa</taxon>
        <taxon>Aconoidasida</taxon>
        <taxon>Piroplasmida</taxon>
        <taxon>Babesiidae</taxon>
        <taxon>Babesia</taxon>
    </lineage>
</organism>
<dbReference type="PANTHER" id="PTHR15139">
    <property type="entry name" value="TUBULIN FOLDING COFACTOR C"/>
    <property type="match status" value="1"/>
</dbReference>
<dbReference type="Pfam" id="PF07986">
    <property type="entry name" value="TBCC"/>
    <property type="match status" value="1"/>
</dbReference>
<protein>
    <recommendedName>
        <fullName evidence="2">C-CAP/cofactor C-like domain-containing protein</fullName>
    </recommendedName>
</protein>
<dbReference type="GO" id="GO:0005737">
    <property type="term" value="C:cytoplasm"/>
    <property type="evidence" value="ECO:0007669"/>
    <property type="project" value="TreeGrafter"/>
</dbReference>
<dbReference type="InterPro" id="IPR027684">
    <property type="entry name" value="TBCC"/>
</dbReference>
<dbReference type="InterPro" id="IPR016098">
    <property type="entry name" value="CAP/MinC_C"/>
</dbReference>
<proteinExistence type="evidence at transcript level"/>
<feature type="domain" description="C-CAP/cofactor C-like" evidence="2">
    <location>
        <begin position="44"/>
        <end position="208"/>
    </location>
</feature>
<dbReference type="Gene3D" id="2.160.20.70">
    <property type="match status" value="1"/>
</dbReference>
<dbReference type="GO" id="GO:0007021">
    <property type="term" value="P:tubulin complex assembly"/>
    <property type="evidence" value="ECO:0007669"/>
    <property type="project" value="TreeGrafter"/>
</dbReference>
<evidence type="ECO:0000256" key="1">
    <source>
        <dbReference type="ARBA" id="ARBA00008848"/>
    </source>
</evidence>
<dbReference type="InterPro" id="IPR017901">
    <property type="entry name" value="C-CAP_CF_C-like"/>
</dbReference>
<gene>
    <name evidence="3" type="primary">BBOV_IV006440</name>
</gene>
<dbReference type="GO" id="GO:0007023">
    <property type="term" value="P:post-chaperonin tubulin folding pathway"/>
    <property type="evidence" value="ECO:0007669"/>
    <property type="project" value="InterPro"/>
</dbReference>
<dbReference type="PROSITE" id="PS51329">
    <property type="entry name" value="C_CAP_COFACTOR_C"/>
    <property type="match status" value="1"/>
</dbReference>
<comment type="similarity">
    <text evidence="1">Belongs to the TBCC family.</text>
</comment>
<accession>S6BHF7</accession>
<evidence type="ECO:0000313" key="3">
    <source>
        <dbReference type="EMBL" id="BAN65664.1"/>
    </source>
</evidence>
<reference evidence="3" key="1">
    <citation type="journal article" date="2014" name="BMC Genomics">
        <title>The Babesia bovis gene and promoter model: an update from full-length EST analysis.</title>
        <authorList>
            <person name="Yamagishi J."/>
            <person name="Wakaguri H."/>
            <person name="Yokoyama N."/>
            <person name="Yamashita R."/>
            <person name="Suzuki Y."/>
            <person name="Xuan X."/>
            <person name="Igarashi I."/>
        </authorList>
    </citation>
    <scope>NUCLEOTIDE SEQUENCE</scope>
    <source>
        <strain evidence="3">Texas</strain>
    </source>
</reference>
<dbReference type="EMBL" id="AK441870">
    <property type="protein sequence ID" value="BAN65664.1"/>
    <property type="molecule type" value="mRNA"/>
</dbReference>
<dbReference type="InterPro" id="IPR012945">
    <property type="entry name" value="Tubulin-bd_cofactor_C_dom"/>
</dbReference>
<dbReference type="AlphaFoldDB" id="S6BHF7"/>